<organism evidence="2 3">
    <name type="scientific">Pseudozyma flocculosa PF-1</name>
    <dbReference type="NCBI Taxonomy" id="1277687"/>
    <lineage>
        <taxon>Eukaryota</taxon>
        <taxon>Fungi</taxon>
        <taxon>Dikarya</taxon>
        <taxon>Basidiomycota</taxon>
        <taxon>Ustilaginomycotina</taxon>
        <taxon>Ustilaginomycetes</taxon>
        <taxon>Ustilaginales</taxon>
        <taxon>Ustilaginaceae</taxon>
        <taxon>Pseudozyma</taxon>
    </lineage>
</organism>
<dbReference type="KEGG" id="pfp:PFL1_05718"/>
<dbReference type="EMBL" id="KE361643">
    <property type="protein sequence ID" value="EPQ26739.1"/>
    <property type="molecule type" value="Genomic_DNA"/>
</dbReference>
<dbReference type="PANTHER" id="PTHR12358">
    <property type="entry name" value="SPHINGOSINE KINASE"/>
    <property type="match status" value="1"/>
</dbReference>
<dbReference type="GO" id="GO:0006672">
    <property type="term" value="P:ceramide metabolic process"/>
    <property type="evidence" value="ECO:0007669"/>
    <property type="project" value="TreeGrafter"/>
</dbReference>
<proteinExistence type="predicted"/>
<dbReference type="InterPro" id="IPR001206">
    <property type="entry name" value="Diacylglycerol_kinase_cat_dom"/>
</dbReference>
<dbReference type="Pfam" id="PF00781">
    <property type="entry name" value="DAGK_cat"/>
    <property type="match status" value="1"/>
</dbReference>
<dbReference type="GO" id="GO:0016020">
    <property type="term" value="C:membrane"/>
    <property type="evidence" value="ECO:0007669"/>
    <property type="project" value="GOC"/>
</dbReference>
<protein>
    <recommendedName>
        <fullName evidence="1">DAGKc domain-containing protein</fullName>
    </recommendedName>
</protein>
<name>A0A061H364_9BASI</name>
<dbReference type="PROSITE" id="PS50146">
    <property type="entry name" value="DAGK"/>
    <property type="match status" value="1"/>
</dbReference>
<dbReference type="eggNOG" id="ENOG502S4SP">
    <property type="taxonomic scope" value="Eukaryota"/>
</dbReference>
<reference evidence="2 3" key="1">
    <citation type="journal article" date="2013" name="Plant Cell">
        <title>The transition from a phytopathogenic smut ancestor to an anamorphic biocontrol agent deciphered by comparative whole-genome analysis.</title>
        <authorList>
            <person name="Lefebvre F."/>
            <person name="Joly D.L."/>
            <person name="Labbe C."/>
            <person name="Teichmann B."/>
            <person name="Linning R."/>
            <person name="Belzile F."/>
            <person name="Bakkeren G."/>
            <person name="Belanger R.R."/>
        </authorList>
    </citation>
    <scope>NUCLEOTIDE SEQUENCE [LARGE SCALE GENOMIC DNA]</scope>
    <source>
        <strain evidence="2 3">PF-1</strain>
    </source>
</reference>
<dbReference type="RefSeq" id="XP_007881444.1">
    <property type="nucleotide sequence ID" value="XM_007883253.1"/>
</dbReference>
<sequence>MARTLHIVVNPHAGHCDSLTVLRDEVEPLLVHHGNSSLLDIVRHQTQAKDDGRRIGAKIRAQADSSSPPFDSLAAQHQVDVVVVGGDGTTNEIINGFFADDVLVTRSVPSASTLAPTLHLIPVPTGSANALYAACFPPSSAKEDQRVAPQDTHKSTQHWSRAKSLRSFLASLGLNLKKPSSDEGFQGTLAPLTLLVNDIIPVPPSSEACQRAQASSSSATPVEVSSPERILTHLVTSHALHAAILHDSETPEMRQSFPGTERFKKAFELNATRWTYGQLRLHPLLTTGLVSQYQPSSKTFETVSETVLQGPFVYLNALVTDRLEPHFVPAPFSSTFSTASAQRHRVSAVDKAARQLQRPPEAVDLVIIRPHRDPNVKDALDAASPGDRALIMERAQADFLATRLGGIIQAMYDGGKHVDLVYEDNQGTAAPIVEYLRTGGYSFDPAPEDERASLICLDGVTIPSQKSEVSVWGSATGRGRAYVWT</sequence>
<accession>A0A061H364</accession>
<dbReference type="GO" id="GO:0001729">
    <property type="term" value="F:ceramide kinase activity"/>
    <property type="evidence" value="ECO:0007669"/>
    <property type="project" value="TreeGrafter"/>
</dbReference>
<evidence type="ECO:0000259" key="1">
    <source>
        <dbReference type="PROSITE" id="PS50146"/>
    </source>
</evidence>
<dbReference type="InterPro" id="IPR016064">
    <property type="entry name" value="NAD/diacylglycerol_kinase_sf"/>
</dbReference>
<evidence type="ECO:0000313" key="3">
    <source>
        <dbReference type="Proteomes" id="UP000053664"/>
    </source>
</evidence>
<gene>
    <name evidence="2" type="ORF">PFL1_05718</name>
</gene>
<dbReference type="HOGENOM" id="CLU_048757_0_0_1"/>
<dbReference type="Gene3D" id="3.40.50.10330">
    <property type="entry name" value="Probable inorganic polyphosphate/atp-NAD kinase, domain 1"/>
    <property type="match status" value="1"/>
</dbReference>
<evidence type="ECO:0000313" key="2">
    <source>
        <dbReference type="EMBL" id="EPQ26739.1"/>
    </source>
</evidence>
<dbReference type="SUPFAM" id="SSF111331">
    <property type="entry name" value="NAD kinase/diacylglycerol kinase-like"/>
    <property type="match status" value="1"/>
</dbReference>
<dbReference type="InterPro" id="IPR017438">
    <property type="entry name" value="ATP-NAD_kinase_N"/>
</dbReference>
<dbReference type="GeneID" id="19319804"/>
<dbReference type="Proteomes" id="UP000053664">
    <property type="component" value="Unassembled WGS sequence"/>
</dbReference>
<dbReference type="AlphaFoldDB" id="A0A061H364"/>
<dbReference type="OrthoDB" id="336240at2759"/>
<dbReference type="InterPro" id="IPR050187">
    <property type="entry name" value="Lipid_Phosphate_FormReg"/>
</dbReference>
<dbReference type="PANTHER" id="PTHR12358:SF111">
    <property type="entry name" value="CERAMIDE KINASE, ISOFORM A"/>
    <property type="match status" value="1"/>
</dbReference>
<feature type="domain" description="DAGKc" evidence="1">
    <location>
        <begin position="1"/>
        <end position="176"/>
    </location>
</feature>